<comment type="similarity">
    <text evidence="1">Belongs to the glycosyl hydrolase 32 family.</text>
</comment>
<keyword evidence="2" id="KW-0378">Hydrolase</keyword>
<dbReference type="InterPro" id="IPR023296">
    <property type="entry name" value="Glyco_hydro_beta-prop_sf"/>
</dbReference>
<keyword evidence="6" id="KW-1185">Reference proteome</keyword>
<evidence type="ECO:0000256" key="2">
    <source>
        <dbReference type="ARBA" id="ARBA00022801"/>
    </source>
</evidence>
<dbReference type="Proteomes" id="UP001323798">
    <property type="component" value="Chromosome"/>
</dbReference>
<name>A0ABZ0SL78_9MICO</name>
<dbReference type="RefSeq" id="WP_320942423.1">
    <property type="nucleotide sequence ID" value="NZ_BAABEU010000003.1"/>
</dbReference>
<reference evidence="5 6" key="1">
    <citation type="submission" date="2023-11" db="EMBL/GenBank/DDBJ databases">
        <title>Genome sequence of Microbacterium rhizosphaerae KACC 19337.</title>
        <authorList>
            <person name="Choi H."/>
            <person name="Kim S."/>
            <person name="Kim Y."/>
            <person name="Kwon S.-W."/>
            <person name="Heo J."/>
        </authorList>
    </citation>
    <scope>NUCLEOTIDE SEQUENCE [LARGE SCALE GENOMIC DNA]</scope>
    <source>
        <strain evidence="5 6">KACC 19337</strain>
    </source>
</reference>
<keyword evidence="3" id="KW-0326">Glycosidase</keyword>
<proteinExistence type="inferred from homology"/>
<dbReference type="InterPro" id="IPR013148">
    <property type="entry name" value="Glyco_hydro_32_N"/>
</dbReference>
<dbReference type="PANTHER" id="PTHR35279:SF1">
    <property type="entry name" value="ARABINANASE_LEVANSUCRASE_INVERTASE"/>
    <property type="match status" value="1"/>
</dbReference>
<sequence length="350" mass="38573">MTTPSGSSEASDALGSVLALDRVATPLREDRLVISPSYVPGKFDSHAVDCPFVFSVDGRQGMTFVGWDGTGYQTALSWRNGETWTDGTVVLPRDPGSGMRRYNAALTSIVRDNELSSAGALRTFDGWYYGTFHAYPAPGYETGPGRIGFVRSRDLLTWEEFGGVLEPEEGGPWERGGLYKSWLLEHDGLFYLFYNAKDRDHFGSTAVPPAWIEQTGVAVSHDLVTWERCSETPVLTVGGAGEFDERFASDPCVLRDGDHWVMFYFGLAADGHAREGYATSTDLRTWTKSRDVLLDVRPGAMDSRHAHKPAVITWDGRLEHYYCAVSPQPSVDINGVPQDERRGIARATSG</sequence>
<dbReference type="Pfam" id="PF00251">
    <property type="entry name" value="Glyco_hydro_32N"/>
    <property type="match status" value="1"/>
</dbReference>
<feature type="domain" description="Glycosyl hydrolase family 32 N-terminal" evidence="4">
    <location>
        <begin position="123"/>
        <end position="294"/>
    </location>
</feature>
<evidence type="ECO:0000313" key="5">
    <source>
        <dbReference type="EMBL" id="WPR89709.1"/>
    </source>
</evidence>
<evidence type="ECO:0000256" key="1">
    <source>
        <dbReference type="ARBA" id="ARBA00009902"/>
    </source>
</evidence>
<dbReference type="EMBL" id="CP139368">
    <property type="protein sequence ID" value="WPR89709.1"/>
    <property type="molecule type" value="Genomic_DNA"/>
</dbReference>
<dbReference type="SUPFAM" id="SSF75005">
    <property type="entry name" value="Arabinanase/levansucrase/invertase"/>
    <property type="match status" value="1"/>
</dbReference>
<evidence type="ECO:0000259" key="4">
    <source>
        <dbReference type="Pfam" id="PF00251"/>
    </source>
</evidence>
<organism evidence="5 6">
    <name type="scientific">Microbacterium rhizosphaerae</name>
    <dbReference type="NCBI Taxonomy" id="1678237"/>
    <lineage>
        <taxon>Bacteria</taxon>
        <taxon>Bacillati</taxon>
        <taxon>Actinomycetota</taxon>
        <taxon>Actinomycetes</taxon>
        <taxon>Micrococcales</taxon>
        <taxon>Microbacteriaceae</taxon>
        <taxon>Microbacterium</taxon>
    </lineage>
</organism>
<accession>A0ABZ0SL78</accession>
<evidence type="ECO:0000256" key="3">
    <source>
        <dbReference type="ARBA" id="ARBA00023295"/>
    </source>
</evidence>
<protein>
    <recommendedName>
        <fullName evidence="4">Glycosyl hydrolase family 32 N-terminal domain-containing protein</fullName>
    </recommendedName>
</protein>
<dbReference type="PANTHER" id="PTHR35279">
    <property type="match status" value="1"/>
</dbReference>
<evidence type="ECO:0000313" key="6">
    <source>
        <dbReference type="Proteomes" id="UP001323798"/>
    </source>
</evidence>
<dbReference type="Gene3D" id="2.115.10.20">
    <property type="entry name" value="Glycosyl hydrolase domain, family 43"/>
    <property type="match status" value="3"/>
</dbReference>
<gene>
    <name evidence="5" type="ORF">SM116_00015</name>
</gene>